<protein>
    <submittedName>
        <fullName evidence="1">Uncharacterized protein</fullName>
    </submittedName>
</protein>
<gene>
    <name evidence="1" type="ORF">V6N12_068250</name>
</gene>
<dbReference type="EMBL" id="JBBPBM010000005">
    <property type="protein sequence ID" value="KAK8583998.1"/>
    <property type="molecule type" value="Genomic_DNA"/>
</dbReference>
<dbReference type="Proteomes" id="UP001472677">
    <property type="component" value="Unassembled WGS sequence"/>
</dbReference>
<name>A0ABR2FPS5_9ROSI</name>
<evidence type="ECO:0000313" key="2">
    <source>
        <dbReference type="Proteomes" id="UP001472677"/>
    </source>
</evidence>
<sequence>MYMLDKEGFHCSDLEYVAWKSPNPKARYSGLVPWRSVGLGRTNKILKAIYTRKLGAYWLIAKSFKNMEVLVPSSGEGFSVNELAVIAGTCRLDSRTPQ</sequence>
<comment type="caution">
    <text evidence="1">The sequence shown here is derived from an EMBL/GenBank/DDBJ whole genome shotgun (WGS) entry which is preliminary data.</text>
</comment>
<proteinExistence type="predicted"/>
<accession>A0ABR2FPS5</accession>
<keyword evidence="2" id="KW-1185">Reference proteome</keyword>
<evidence type="ECO:0000313" key="1">
    <source>
        <dbReference type="EMBL" id="KAK8583998.1"/>
    </source>
</evidence>
<organism evidence="1 2">
    <name type="scientific">Hibiscus sabdariffa</name>
    <name type="common">roselle</name>
    <dbReference type="NCBI Taxonomy" id="183260"/>
    <lineage>
        <taxon>Eukaryota</taxon>
        <taxon>Viridiplantae</taxon>
        <taxon>Streptophyta</taxon>
        <taxon>Embryophyta</taxon>
        <taxon>Tracheophyta</taxon>
        <taxon>Spermatophyta</taxon>
        <taxon>Magnoliopsida</taxon>
        <taxon>eudicotyledons</taxon>
        <taxon>Gunneridae</taxon>
        <taxon>Pentapetalae</taxon>
        <taxon>rosids</taxon>
        <taxon>malvids</taxon>
        <taxon>Malvales</taxon>
        <taxon>Malvaceae</taxon>
        <taxon>Malvoideae</taxon>
        <taxon>Hibiscus</taxon>
    </lineage>
</organism>
<reference evidence="1 2" key="1">
    <citation type="journal article" date="2024" name="G3 (Bethesda)">
        <title>Genome assembly of Hibiscus sabdariffa L. provides insights into metabolisms of medicinal natural products.</title>
        <authorList>
            <person name="Kim T."/>
        </authorList>
    </citation>
    <scope>NUCLEOTIDE SEQUENCE [LARGE SCALE GENOMIC DNA]</scope>
    <source>
        <strain evidence="1">TK-2024</strain>
        <tissue evidence="1">Old leaves</tissue>
    </source>
</reference>